<dbReference type="CDD" id="cd00882">
    <property type="entry name" value="Ras_like_GTPase"/>
    <property type="match status" value="1"/>
</dbReference>
<comment type="caution">
    <text evidence="1">The sequence shown here is derived from an EMBL/GenBank/DDBJ whole genome shotgun (WGS) entry which is preliminary data.</text>
</comment>
<organism evidence="1 2">
    <name type="scientific">Phytophthora nicotianae P1976</name>
    <dbReference type="NCBI Taxonomy" id="1317066"/>
    <lineage>
        <taxon>Eukaryota</taxon>
        <taxon>Sar</taxon>
        <taxon>Stramenopiles</taxon>
        <taxon>Oomycota</taxon>
        <taxon>Peronosporomycetes</taxon>
        <taxon>Peronosporales</taxon>
        <taxon>Peronosporaceae</taxon>
        <taxon>Phytophthora</taxon>
    </lineage>
</organism>
<accession>A0A080Z3I3</accession>
<evidence type="ECO:0000313" key="2">
    <source>
        <dbReference type="Proteomes" id="UP000028582"/>
    </source>
</evidence>
<dbReference type="EMBL" id="ANJA01003826">
    <property type="protein sequence ID" value="ETO61194.1"/>
    <property type="molecule type" value="Genomic_DNA"/>
</dbReference>
<dbReference type="SUPFAM" id="SSF52540">
    <property type="entry name" value="P-loop containing nucleoside triphosphate hydrolases"/>
    <property type="match status" value="1"/>
</dbReference>
<name>A0A080Z3I3_PHYNI</name>
<evidence type="ECO:0000313" key="1">
    <source>
        <dbReference type="EMBL" id="ETO61194.1"/>
    </source>
</evidence>
<dbReference type="InterPro" id="IPR027417">
    <property type="entry name" value="P-loop_NTPase"/>
</dbReference>
<reference evidence="1 2" key="1">
    <citation type="submission" date="2013-11" db="EMBL/GenBank/DDBJ databases">
        <title>The Genome Sequence of Phytophthora parasitica P1976.</title>
        <authorList>
            <consortium name="The Broad Institute Genomics Platform"/>
            <person name="Russ C."/>
            <person name="Tyler B."/>
            <person name="Panabieres F."/>
            <person name="Shan W."/>
            <person name="Tripathy S."/>
            <person name="Grunwald N."/>
            <person name="Machado M."/>
            <person name="Johnson C.S."/>
            <person name="Walker B."/>
            <person name="Young S."/>
            <person name="Zeng Q."/>
            <person name="Gargeya S."/>
            <person name="Fitzgerald M."/>
            <person name="Haas B."/>
            <person name="Abouelleil A."/>
            <person name="Allen A.W."/>
            <person name="Alvarado L."/>
            <person name="Arachchi H.M."/>
            <person name="Berlin A.M."/>
            <person name="Chapman S.B."/>
            <person name="Gainer-Dewar J."/>
            <person name="Goldberg J."/>
            <person name="Griggs A."/>
            <person name="Gujja S."/>
            <person name="Hansen M."/>
            <person name="Howarth C."/>
            <person name="Imamovic A."/>
            <person name="Ireland A."/>
            <person name="Larimer J."/>
            <person name="McCowan C."/>
            <person name="Murphy C."/>
            <person name="Pearson M."/>
            <person name="Poon T.W."/>
            <person name="Priest M."/>
            <person name="Roberts A."/>
            <person name="Saif S."/>
            <person name="Shea T."/>
            <person name="Sisk P."/>
            <person name="Sykes S."/>
            <person name="Wortman J."/>
            <person name="Nusbaum C."/>
            <person name="Birren B."/>
        </authorList>
    </citation>
    <scope>NUCLEOTIDE SEQUENCE [LARGE SCALE GENOMIC DNA]</scope>
    <source>
        <strain evidence="1 2">P1976</strain>
    </source>
</reference>
<proteinExistence type="predicted"/>
<dbReference type="AlphaFoldDB" id="A0A080Z3I3"/>
<dbReference type="Gene3D" id="3.40.50.300">
    <property type="entry name" value="P-loop containing nucleotide triphosphate hydrolases"/>
    <property type="match status" value="1"/>
</dbReference>
<sequence length="780" mass="86259">MDRKRIESEITQLSHHLDARTICSSPNARDVDKCLDLLNEVDAYLTHSVFGNDRSADLEPSIVVLGTTGAGKSTIVSFLVGEGRTVVRHESRYARALIADPPLPDVNIRSGEVSVSLLPTVTHATMGGEVVAVWDMPGYRDTRGPFVELVVHFIFKWMLKVDKPVKFILVTPPLHERPQTVMLQNMINGSLIRKDNAVIVYTKCGRDFDPESTSDLNIEENKREIRSFALPAPAQSDEDGHDYSLQYCARKDEMLKTLSGLHSYKVEYDEKLPDAAKLLLEALTKTCVQFVQEELSKCFLCKFKWDLLKGSFEEITDMLETLKCTEDITLKTMVDILARIAPSDYDYAPEFYCAKRRLSIVETMNGGETRRHLYDWLNEEGRRLLEKTKEKLLDLRNAVKTYSLTLKTDDTLVISAFQHRLSDELERIEKFVRKREVAIDSVEAIPNVIIVGHASLDVDVGIQMWTNIALVSPSIRVTAVRGFDLSAIGQGKCAERLNSVAGQDGAHGEPGLRGGNLTAVCQKLKDDSHILQNTVSCGQSGGDAQNGGEGVDGTDSAYSKATFEEAIERNAKLHHLKDNSTVPRDLEEGLQLVMYEENEAPTGLLYRTVCGVPVIAHLRIAKESESGTSRIQAGNGGQGGAGGLGGNIRILLANQIVWEGAGLMGQKGLDGNPGKASRDGNGSPSFIANTKQWYWRGGWFGDIFEPKIDFQVEEVKAEDQPNLVHAKVAQGNGIILMNDGLGLDMIKAVYQTVRTELEDCFPQCDFSDSQIGWEDPIRTA</sequence>
<dbReference type="Proteomes" id="UP000028582">
    <property type="component" value="Unassembled WGS sequence"/>
</dbReference>
<protein>
    <submittedName>
        <fullName evidence="1">Uncharacterized protein</fullName>
    </submittedName>
</protein>
<gene>
    <name evidence="1" type="ORF">F444_20759</name>
</gene>
<dbReference type="OrthoDB" id="125138at2759"/>